<dbReference type="EMBL" id="JABSTQ010011104">
    <property type="protein sequence ID" value="KAG0415145.1"/>
    <property type="molecule type" value="Genomic_DNA"/>
</dbReference>
<name>A0AC60P6W8_IXOPE</name>
<organism evidence="1 2">
    <name type="scientific">Ixodes persulcatus</name>
    <name type="common">Taiga tick</name>
    <dbReference type="NCBI Taxonomy" id="34615"/>
    <lineage>
        <taxon>Eukaryota</taxon>
        <taxon>Metazoa</taxon>
        <taxon>Ecdysozoa</taxon>
        <taxon>Arthropoda</taxon>
        <taxon>Chelicerata</taxon>
        <taxon>Arachnida</taxon>
        <taxon>Acari</taxon>
        <taxon>Parasitiformes</taxon>
        <taxon>Ixodida</taxon>
        <taxon>Ixodoidea</taxon>
        <taxon>Ixodidae</taxon>
        <taxon>Ixodinae</taxon>
        <taxon>Ixodes</taxon>
    </lineage>
</organism>
<gene>
    <name evidence="1" type="ORF">HPB47_007698</name>
</gene>
<keyword evidence="2" id="KW-1185">Reference proteome</keyword>
<proteinExistence type="predicted"/>
<protein>
    <submittedName>
        <fullName evidence="1">Uncharacterized protein</fullName>
    </submittedName>
</protein>
<reference evidence="1 2" key="1">
    <citation type="journal article" date="2020" name="Cell">
        <title>Large-Scale Comparative Analyses of Tick Genomes Elucidate Their Genetic Diversity and Vector Capacities.</title>
        <authorList>
            <consortium name="Tick Genome and Microbiome Consortium (TIGMIC)"/>
            <person name="Jia N."/>
            <person name="Wang J."/>
            <person name="Shi W."/>
            <person name="Du L."/>
            <person name="Sun Y."/>
            <person name="Zhan W."/>
            <person name="Jiang J.F."/>
            <person name="Wang Q."/>
            <person name="Zhang B."/>
            <person name="Ji P."/>
            <person name="Bell-Sakyi L."/>
            <person name="Cui X.M."/>
            <person name="Yuan T.T."/>
            <person name="Jiang B.G."/>
            <person name="Yang W.F."/>
            <person name="Lam T.T."/>
            <person name="Chang Q.C."/>
            <person name="Ding S.J."/>
            <person name="Wang X.J."/>
            <person name="Zhu J.G."/>
            <person name="Ruan X.D."/>
            <person name="Zhao L."/>
            <person name="Wei J.T."/>
            <person name="Ye R.Z."/>
            <person name="Que T.C."/>
            <person name="Du C.H."/>
            <person name="Zhou Y.H."/>
            <person name="Cheng J.X."/>
            <person name="Dai P.F."/>
            <person name="Guo W.B."/>
            <person name="Han X.H."/>
            <person name="Huang E.J."/>
            <person name="Li L.F."/>
            <person name="Wei W."/>
            <person name="Gao Y.C."/>
            <person name="Liu J.Z."/>
            <person name="Shao H.Z."/>
            <person name="Wang X."/>
            <person name="Wang C.C."/>
            <person name="Yang T.C."/>
            <person name="Huo Q.B."/>
            <person name="Li W."/>
            <person name="Chen H.Y."/>
            <person name="Chen S.E."/>
            <person name="Zhou L.G."/>
            <person name="Ni X.B."/>
            <person name="Tian J.H."/>
            <person name="Sheng Y."/>
            <person name="Liu T."/>
            <person name="Pan Y.S."/>
            <person name="Xia L.Y."/>
            <person name="Li J."/>
            <person name="Zhao F."/>
            <person name="Cao W.C."/>
        </authorList>
    </citation>
    <scope>NUCLEOTIDE SEQUENCE [LARGE SCALE GENOMIC DNA]</scope>
    <source>
        <strain evidence="1">Iper-2018</strain>
    </source>
</reference>
<evidence type="ECO:0000313" key="1">
    <source>
        <dbReference type="EMBL" id="KAG0415145.1"/>
    </source>
</evidence>
<comment type="caution">
    <text evidence="1">The sequence shown here is derived from an EMBL/GenBank/DDBJ whole genome shotgun (WGS) entry which is preliminary data.</text>
</comment>
<evidence type="ECO:0000313" key="2">
    <source>
        <dbReference type="Proteomes" id="UP000805193"/>
    </source>
</evidence>
<sequence>MSVYAVEGETISPSELADGKWETVLRNHDRLRNLKAKGPASTDDEPVQRHSQGKSSSNFPARKKEKKRLLALRKKANLPRLPTGDYKIVCRPQGWNLRDFAPGLLLFCACEAARLPYQMVKNEDIIRVNSVNNTLTLCTPDRQRATAYANIAALNLQGQTHNVTSGHVYNAYAGDSPESVRQGFGTRNPGIEVVDARRIGQSKTIQITFFGKKLPSQIIYQCGVFRVHPFREQHEVCFNCRRVGHRADVCYKPKTLLCRRCGENHPPPPQGEQPTCQPACIVCNGGHNTGSRNCKFWLIKKNQQAASQGNLTPNQGDNDSTLAGHQSRSKLRGQGATGNGGNHSRHSSSSFPPLGRSASKEKRSSSRGRSESRSNKKECEESKRKAEASEADTPQPSKAPTKLRADINTLSEKTSIISTEQAAFQGLITDKFAALDNRFTTLEGQVPQIATCMQQIMDRLATIEARLPPILDLPTTPQPFRRTAYSRRTDGTNFHERLRSRFCSFDCKTFIHRKELGAIRGRVKWSGVHSPRRLCQPTPPPELGFWGQSWPARSPTAREKDL</sequence>
<dbReference type="Proteomes" id="UP000805193">
    <property type="component" value="Unassembled WGS sequence"/>
</dbReference>
<accession>A0AC60P6W8</accession>